<evidence type="ECO:0000313" key="11">
    <source>
        <dbReference type="EMBL" id="AST93719.1"/>
    </source>
</evidence>
<dbReference type="InterPro" id="IPR003594">
    <property type="entry name" value="HATPase_dom"/>
</dbReference>
<dbReference type="KEGG" id="bcoh:BC6307_21835"/>
<dbReference type="SMART" id="SM00387">
    <property type="entry name" value="HATPase_c"/>
    <property type="match status" value="1"/>
</dbReference>
<keyword evidence="3" id="KW-0597">Phosphoprotein</keyword>
<dbReference type="AlphaFoldDB" id="A0A223KW57"/>
<dbReference type="STRING" id="1314751.GCA_001591425_04851"/>
<keyword evidence="9" id="KW-1133">Transmembrane helix</keyword>
<dbReference type="SUPFAM" id="SSF55874">
    <property type="entry name" value="ATPase domain of HSP90 chaperone/DNA topoisomerase II/histidine kinase"/>
    <property type="match status" value="1"/>
</dbReference>
<evidence type="ECO:0000256" key="9">
    <source>
        <dbReference type="SAM" id="Phobius"/>
    </source>
</evidence>
<dbReference type="InterPro" id="IPR003661">
    <property type="entry name" value="HisK_dim/P_dom"/>
</dbReference>
<feature type="transmembrane region" description="Helical" evidence="9">
    <location>
        <begin position="12"/>
        <end position="32"/>
    </location>
</feature>
<dbReference type="RefSeq" id="WP_066421596.1">
    <property type="nucleotide sequence ID" value="NZ_CP018866.1"/>
</dbReference>
<dbReference type="Gene3D" id="3.30.450.20">
    <property type="entry name" value="PAS domain"/>
    <property type="match status" value="1"/>
</dbReference>
<dbReference type="Pfam" id="PF00512">
    <property type="entry name" value="HisKA"/>
    <property type="match status" value="1"/>
</dbReference>
<evidence type="ECO:0000256" key="1">
    <source>
        <dbReference type="ARBA" id="ARBA00000085"/>
    </source>
</evidence>
<accession>A0A223KW57</accession>
<dbReference type="EC" id="2.7.13.3" evidence="2"/>
<dbReference type="InterPro" id="IPR036097">
    <property type="entry name" value="HisK_dim/P_sf"/>
</dbReference>
<keyword evidence="6" id="KW-0418">Kinase</keyword>
<evidence type="ECO:0000256" key="3">
    <source>
        <dbReference type="ARBA" id="ARBA00022553"/>
    </source>
</evidence>
<dbReference type="SMART" id="SM00388">
    <property type="entry name" value="HisKA"/>
    <property type="match status" value="1"/>
</dbReference>
<organism evidence="11 12">
    <name type="scientific">Sutcliffiella cohnii</name>
    <dbReference type="NCBI Taxonomy" id="33932"/>
    <lineage>
        <taxon>Bacteria</taxon>
        <taxon>Bacillati</taxon>
        <taxon>Bacillota</taxon>
        <taxon>Bacilli</taxon>
        <taxon>Bacillales</taxon>
        <taxon>Bacillaceae</taxon>
        <taxon>Sutcliffiella</taxon>
    </lineage>
</organism>
<evidence type="ECO:0000256" key="6">
    <source>
        <dbReference type="ARBA" id="ARBA00022777"/>
    </source>
</evidence>
<dbReference type="PANTHER" id="PTHR43065:SF10">
    <property type="entry name" value="PEROXIDE STRESS-ACTIVATED HISTIDINE KINASE MAK3"/>
    <property type="match status" value="1"/>
</dbReference>
<keyword evidence="4" id="KW-0808">Transferase</keyword>
<dbReference type="InterPro" id="IPR005467">
    <property type="entry name" value="His_kinase_dom"/>
</dbReference>
<evidence type="ECO:0000256" key="5">
    <source>
        <dbReference type="ARBA" id="ARBA00022741"/>
    </source>
</evidence>
<feature type="transmembrane region" description="Helical" evidence="9">
    <location>
        <begin position="205"/>
        <end position="226"/>
    </location>
</feature>
<keyword evidence="12" id="KW-1185">Reference proteome</keyword>
<dbReference type="GO" id="GO:0000155">
    <property type="term" value="F:phosphorelay sensor kinase activity"/>
    <property type="evidence" value="ECO:0007669"/>
    <property type="project" value="InterPro"/>
</dbReference>
<name>A0A223KW57_9BACI</name>
<dbReference type="EMBL" id="CP018866">
    <property type="protein sequence ID" value="AST93719.1"/>
    <property type="molecule type" value="Genomic_DNA"/>
</dbReference>
<keyword evidence="5" id="KW-0547">Nucleotide-binding</keyword>
<dbReference type="PROSITE" id="PS50109">
    <property type="entry name" value="HIS_KIN"/>
    <property type="match status" value="1"/>
</dbReference>
<dbReference type="Proteomes" id="UP000215224">
    <property type="component" value="Chromosome"/>
</dbReference>
<dbReference type="InterPro" id="IPR004358">
    <property type="entry name" value="Sig_transdc_His_kin-like_C"/>
</dbReference>
<feature type="transmembrane region" description="Helical" evidence="9">
    <location>
        <begin position="183"/>
        <end position="200"/>
    </location>
</feature>
<gene>
    <name evidence="11" type="ORF">BC6307_21835</name>
</gene>
<dbReference type="Gene3D" id="1.10.287.130">
    <property type="match status" value="1"/>
</dbReference>
<evidence type="ECO:0000313" key="12">
    <source>
        <dbReference type="Proteomes" id="UP000215224"/>
    </source>
</evidence>
<dbReference type="PANTHER" id="PTHR43065">
    <property type="entry name" value="SENSOR HISTIDINE KINASE"/>
    <property type="match status" value="1"/>
</dbReference>
<feature type="transmembrane region" description="Helical" evidence="9">
    <location>
        <begin position="105"/>
        <end position="126"/>
    </location>
</feature>
<keyword evidence="9" id="KW-0812">Transmembrane</keyword>
<feature type="domain" description="Histidine kinase" evidence="10">
    <location>
        <begin position="358"/>
        <end position="560"/>
    </location>
</feature>
<dbReference type="CDD" id="cd00082">
    <property type="entry name" value="HisKA"/>
    <property type="match status" value="1"/>
</dbReference>
<dbReference type="SUPFAM" id="SSF47384">
    <property type="entry name" value="Homodimeric domain of signal transducing histidine kinase"/>
    <property type="match status" value="1"/>
</dbReference>
<dbReference type="GO" id="GO:0005524">
    <property type="term" value="F:ATP binding"/>
    <property type="evidence" value="ECO:0007669"/>
    <property type="project" value="UniProtKB-KW"/>
</dbReference>
<keyword evidence="8" id="KW-0902">Two-component regulatory system</keyword>
<reference evidence="11 12" key="1">
    <citation type="submission" date="2016-12" db="EMBL/GenBank/DDBJ databases">
        <title>The whole genome sequencing and assembly of Bacillus cohnii DSM 6307T strain.</title>
        <authorList>
            <person name="Lee Y.-J."/>
            <person name="Yi H."/>
            <person name="Bahn Y.-S."/>
            <person name="Kim J.F."/>
            <person name="Lee D.-W."/>
        </authorList>
    </citation>
    <scope>NUCLEOTIDE SEQUENCE [LARGE SCALE GENOMIC DNA]</scope>
    <source>
        <strain evidence="11 12">DSM 6307</strain>
    </source>
</reference>
<feature type="transmembrane region" description="Helical" evidence="9">
    <location>
        <begin position="70"/>
        <end position="93"/>
    </location>
</feature>
<dbReference type="Pfam" id="PF02518">
    <property type="entry name" value="HATPase_c"/>
    <property type="match status" value="1"/>
</dbReference>
<evidence type="ECO:0000256" key="2">
    <source>
        <dbReference type="ARBA" id="ARBA00012438"/>
    </source>
</evidence>
<evidence type="ECO:0000259" key="10">
    <source>
        <dbReference type="PROSITE" id="PS50109"/>
    </source>
</evidence>
<evidence type="ECO:0000256" key="7">
    <source>
        <dbReference type="ARBA" id="ARBA00022840"/>
    </source>
</evidence>
<dbReference type="PRINTS" id="PR00344">
    <property type="entry name" value="BCTRLSENSOR"/>
</dbReference>
<evidence type="ECO:0000256" key="8">
    <source>
        <dbReference type="ARBA" id="ARBA00023012"/>
    </source>
</evidence>
<comment type="catalytic activity">
    <reaction evidence="1">
        <text>ATP + protein L-histidine = ADP + protein N-phospho-L-histidine.</text>
        <dbReference type="EC" id="2.7.13.3"/>
    </reaction>
</comment>
<feature type="transmembrane region" description="Helical" evidence="9">
    <location>
        <begin position="38"/>
        <end position="58"/>
    </location>
</feature>
<keyword evidence="9" id="KW-0472">Membrane</keyword>
<protein>
    <recommendedName>
        <fullName evidence="2">histidine kinase</fullName>
        <ecNumber evidence="2">2.7.13.3</ecNumber>
    </recommendedName>
</protein>
<dbReference type="InterPro" id="IPR036890">
    <property type="entry name" value="HATPase_C_sf"/>
</dbReference>
<feature type="transmembrane region" description="Helical" evidence="9">
    <location>
        <begin position="138"/>
        <end position="163"/>
    </location>
</feature>
<proteinExistence type="predicted"/>
<evidence type="ECO:0000256" key="4">
    <source>
        <dbReference type="ARBA" id="ARBA00022679"/>
    </source>
</evidence>
<dbReference type="Gene3D" id="3.30.565.10">
    <property type="entry name" value="Histidine kinase-like ATPase, C-terminal domain"/>
    <property type="match status" value="1"/>
</dbReference>
<sequence length="560" mass="63799">MGIQALFKKTSNLYIASIIMIGLALFITHFSFNIVVPHWSIILLSIFAVALLNIYLIYIPPRDNSLCLDATIYLSTLFFYGLETTLFILLLSIVPNYFTHKGTEWWKHLFNFSLYVSLYTIAYYIYKTLGGEIGALSLEYAHAYIVSTAIYFVVNIAVIASYFAIANSVKVTTMVKNLSDGSVTHYFATLILSIILLILIDPFPIFGLAVFTIIVVIVSIAFKNYYKMFEQVKKDKTYREQILNSLPVGIITSDDTVNEFFLNVTAKEVLKINEKEVIGQLRSDEQFWKIIRSREFCKNQKVLYKSQVLLFSQSELKNKNEQLIGRIIHFIDITEIEEMQRKIQQTEKLALLGEMSAGAAHEIRNPLTVISGFIKLMKQSFTKEQNEKYQLALLLKELDRINSIVDDMLLIARPTTQHLIKMSIIDIINEIPKLFNNNSRLKVTINLDDTKLFLDPKQMKQVLYNLARNSMEAMGGTGELSVYSVKKEKEYQLFIKDTGIGMPDETKKLVFNPFFTSKETGTGLGLTIVQRIVDNHGGTIEVYDTSEKGTTILITLPLPS</sequence>
<keyword evidence="7" id="KW-0067">ATP-binding</keyword>